<evidence type="ECO:0000313" key="1">
    <source>
        <dbReference type="EMBL" id="KZV30712.1"/>
    </source>
</evidence>
<name>A0A2Z7B8Y8_9LAMI</name>
<dbReference type="Proteomes" id="UP000250235">
    <property type="component" value="Unassembled WGS sequence"/>
</dbReference>
<dbReference type="AlphaFoldDB" id="A0A2Z7B8Y8"/>
<sequence length="167" mass="18402">MLYHDPIVQANEGLRFRSWTGLGGRSYSTDEVPIPSWNWSEPSALTPARFVSRKIVQVVGASQAPDLRITSPTYRQDVQAVGASDAAGVRTTSPMLQLFVQANMRLKGGLCSYRHDLSHDSRIKEGNVGCAHDQYHGRTAGAHALSGLMHNTELKHAKQKRKHTKVA</sequence>
<keyword evidence="2" id="KW-1185">Reference proteome</keyword>
<dbReference type="EMBL" id="KV007909">
    <property type="protein sequence ID" value="KZV30712.1"/>
    <property type="molecule type" value="Genomic_DNA"/>
</dbReference>
<proteinExistence type="predicted"/>
<reference evidence="1 2" key="1">
    <citation type="journal article" date="2015" name="Proc. Natl. Acad. Sci. U.S.A.">
        <title>The resurrection genome of Boea hygrometrica: A blueprint for survival of dehydration.</title>
        <authorList>
            <person name="Xiao L."/>
            <person name="Yang G."/>
            <person name="Zhang L."/>
            <person name="Yang X."/>
            <person name="Zhao S."/>
            <person name="Ji Z."/>
            <person name="Zhou Q."/>
            <person name="Hu M."/>
            <person name="Wang Y."/>
            <person name="Chen M."/>
            <person name="Xu Y."/>
            <person name="Jin H."/>
            <person name="Xiao X."/>
            <person name="Hu G."/>
            <person name="Bao F."/>
            <person name="Hu Y."/>
            <person name="Wan P."/>
            <person name="Li L."/>
            <person name="Deng X."/>
            <person name="Kuang T."/>
            <person name="Xiang C."/>
            <person name="Zhu J.K."/>
            <person name="Oliver M.J."/>
            <person name="He Y."/>
        </authorList>
    </citation>
    <scope>NUCLEOTIDE SEQUENCE [LARGE SCALE GENOMIC DNA]</scope>
    <source>
        <strain evidence="2">cv. XS01</strain>
    </source>
</reference>
<accession>A0A2Z7B8Y8</accession>
<protein>
    <submittedName>
        <fullName evidence="1">Uncharacterized protein</fullName>
    </submittedName>
</protein>
<evidence type="ECO:0000313" key="2">
    <source>
        <dbReference type="Proteomes" id="UP000250235"/>
    </source>
</evidence>
<gene>
    <name evidence="1" type="ORF">F511_06970</name>
</gene>
<organism evidence="1 2">
    <name type="scientific">Dorcoceras hygrometricum</name>
    <dbReference type="NCBI Taxonomy" id="472368"/>
    <lineage>
        <taxon>Eukaryota</taxon>
        <taxon>Viridiplantae</taxon>
        <taxon>Streptophyta</taxon>
        <taxon>Embryophyta</taxon>
        <taxon>Tracheophyta</taxon>
        <taxon>Spermatophyta</taxon>
        <taxon>Magnoliopsida</taxon>
        <taxon>eudicotyledons</taxon>
        <taxon>Gunneridae</taxon>
        <taxon>Pentapetalae</taxon>
        <taxon>asterids</taxon>
        <taxon>lamiids</taxon>
        <taxon>Lamiales</taxon>
        <taxon>Gesneriaceae</taxon>
        <taxon>Didymocarpoideae</taxon>
        <taxon>Trichosporeae</taxon>
        <taxon>Loxocarpinae</taxon>
        <taxon>Dorcoceras</taxon>
    </lineage>
</organism>